<evidence type="ECO:0000259" key="2">
    <source>
        <dbReference type="SMART" id="SM00418"/>
    </source>
</evidence>
<evidence type="ECO:0000313" key="3">
    <source>
        <dbReference type="EMBL" id="MFC5996514.1"/>
    </source>
</evidence>
<dbReference type="Proteomes" id="UP001596302">
    <property type="component" value="Unassembled WGS sequence"/>
</dbReference>
<dbReference type="RefSeq" id="WP_379587234.1">
    <property type="nucleotide sequence ID" value="NZ_JBHSQW010000041.1"/>
</dbReference>
<dbReference type="SUPFAM" id="SSF46785">
    <property type="entry name" value="Winged helix' DNA-binding domain"/>
    <property type="match status" value="1"/>
</dbReference>
<feature type="region of interest" description="Disordered" evidence="1">
    <location>
        <begin position="120"/>
        <end position="141"/>
    </location>
</feature>
<keyword evidence="4" id="KW-1185">Reference proteome</keyword>
<dbReference type="CDD" id="cd00090">
    <property type="entry name" value="HTH_ARSR"/>
    <property type="match status" value="1"/>
</dbReference>
<reference evidence="4" key="1">
    <citation type="journal article" date="2019" name="Int. J. Syst. Evol. Microbiol.">
        <title>The Global Catalogue of Microorganisms (GCM) 10K type strain sequencing project: providing services to taxonomists for standard genome sequencing and annotation.</title>
        <authorList>
            <consortium name="The Broad Institute Genomics Platform"/>
            <consortium name="The Broad Institute Genome Sequencing Center for Infectious Disease"/>
            <person name="Wu L."/>
            <person name="Ma J."/>
        </authorList>
    </citation>
    <scope>NUCLEOTIDE SEQUENCE [LARGE SCALE GENOMIC DNA]</scope>
    <source>
        <strain evidence="4">CCM 8391</strain>
    </source>
</reference>
<evidence type="ECO:0000256" key="1">
    <source>
        <dbReference type="SAM" id="MobiDB-lite"/>
    </source>
</evidence>
<dbReference type="SMART" id="SM00418">
    <property type="entry name" value="HTH_ARSR"/>
    <property type="match status" value="1"/>
</dbReference>
<dbReference type="Gene3D" id="1.10.10.10">
    <property type="entry name" value="Winged helix-like DNA-binding domain superfamily/Winged helix DNA-binding domain"/>
    <property type="match status" value="1"/>
</dbReference>
<proteinExistence type="predicted"/>
<feature type="domain" description="HTH arsR-type" evidence="2">
    <location>
        <begin position="11"/>
        <end position="99"/>
    </location>
</feature>
<dbReference type="InterPro" id="IPR036388">
    <property type="entry name" value="WH-like_DNA-bd_sf"/>
</dbReference>
<accession>A0ABW1J791</accession>
<dbReference type="EMBL" id="JBHSQW010000041">
    <property type="protein sequence ID" value="MFC5996514.1"/>
    <property type="molecule type" value="Genomic_DNA"/>
</dbReference>
<organism evidence="3 4">
    <name type="scientific">Pseudonocardia hispaniensis</name>
    <dbReference type="NCBI Taxonomy" id="904933"/>
    <lineage>
        <taxon>Bacteria</taxon>
        <taxon>Bacillati</taxon>
        <taxon>Actinomycetota</taxon>
        <taxon>Actinomycetes</taxon>
        <taxon>Pseudonocardiales</taxon>
        <taxon>Pseudonocardiaceae</taxon>
        <taxon>Pseudonocardia</taxon>
    </lineage>
</organism>
<dbReference type="InterPro" id="IPR036390">
    <property type="entry name" value="WH_DNA-bd_sf"/>
</dbReference>
<name>A0ABW1J791_9PSEU</name>
<gene>
    <name evidence="3" type="ORF">ACFQE5_20110</name>
</gene>
<protein>
    <submittedName>
        <fullName evidence="3">Helix-turn-helix transcriptional regulator</fullName>
    </submittedName>
</protein>
<comment type="caution">
    <text evidence="3">The sequence shown here is derived from an EMBL/GenBank/DDBJ whole genome shotgun (WGS) entry which is preliminary data.</text>
</comment>
<dbReference type="InterPro" id="IPR011991">
    <property type="entry name" value="ArsR-like_HTH"/>
</dbReference>
<dbReference type="InterPro" id="IPR001845">
    <property type="entry name" value="HTH_ArsR_DNA-bd_dom"/>
</dbReference>
<sequence>MRTNEVADRHRTHGALAGISRVRLLDALRAGERPLDARELAAVSGLHISTVRFHLDILSDAGLVRRHRERARRRGRPRLLYTPASAGAEVASARRGYEFLAGVLARYWGDSVEERARRAEHAGRAVAREQGLTPPPSGLPTVSESAATISGLFAELGFDPELTDTGAEWQIRLHACPFRTIAAEYPEVACSLHLGLLQGALAELGTPASTSSLTPFVEPHLCVAHVRPDQEDSRPVNTDAVAASG</sequence>
<evidence type="ECO:0000313" key="4">
    <source>
        <dbReference type="Proteomes" id="UP001596302"/>
    </source>
</evidence>
<dbReference type="Pfam" id="PF12840">
    <property type="entry name" value="HTH_20"/>
    <property type="match status" value="1"/>
</dbReference>